<evidence type="ECO:0000256" key="2">
    <source>
        <dbReference type="ARBA" id="ARBA00022552"/>
    </source>
</evidence>
<dbReference type="Pfam" id="PF23231">
    <property type="entry name" value="HAT_Syf1_CNRKL1_C"/>
    <property type="match status" value="1"/>
</dbReference>
<dbReference type="GO" id="GO:0006364">
    <property type="term" value="P:rRNA processing"/>
    <property type="evidence" value="ECO:0007669"/>
    <property type="project" value="UniProtKB-KW"/>
</dbReference>
<evidence type="ECO:0000313" key="7">
    <source>
        <dbReference type="EMBL" id="KAK7508559.1"/>
    </source>
</evidence>
<comment type="caution">
    <text evidence="7">The sequence shown here is derived from an EMBL/GenBank/DDBJ whole genome shotgun (WGS) entry which is preliminary data.</text>
</comment>
<feature type="region of interest" description="Disordered" evidence="5">
    <location>
        <begin position="1"/>
        <end position="100"/>
    </location>
</feature>
<accession>A0ABD0M9R4</accession>
<dbReference type="SMART" id="SM00386">
    <property type="entry name" value="HAT"/>
    <property type="match status" value="5"/>
</dbReference>
<keyword evidence="4" id="KW-0539">Nucleus</keyword>
<dbReference type="GO" id="GO:0005634">
    <property type="term" value="C:nucleus"/>
    <property type="evidence" value="ECO:0007669"/>
    <property type="project" value="UniProtKB-SubCell"/>
</dbReference>
<feature type="compositionally biased region" description="Polar residues" evidence="5">
    <location>
        <begin position="24"/>
        <end position="34"/>
    </location>
</feature>
<dbReference type="InterPro" id="IPR055430">
    <property type="entry name" value="HAT_Syf1_CNRKL1_C"/>
</dbReference>
<dbReference type="EMBL" id="JACVVK020000001">
    <property type="protein sequence ID" value="KAK7508559.1"/>
    <property type="molecule type" value="Genomic_DNA"/>
</dbReference>
<comment type="subcellular location">
    <subcellularLocation>
        <location evidence="1">Nucleus</location>
    </subcellularLocation>
</comment>
<evidence type="ECO:0000256" key="4">
    <source>
        <dbReference type="ARBA" id="ARBA00023242"/>
    </source>
</evidence>
<keyword evidence="2" id="KW-0698">rRNA processing</keyword>
<keyword evidence="8" id="KW-1185">Reference proteome</keyword>
<keyword evidence="3" id="KW-0677">Repeat</keyword>
<feature type="non-terminal residue" evidence="7">
    <location>
        <position position="1"/>
    </location>
</feature>
<dbReference type="SUPFAM" id="SSF48452">
    <property type="entry name" value="TPR-like"/>
    <property type="match status" value="2"/>
</dbReference>
<feature type="compositionally biased region" description="Acidic residues" evidence="5">
    <location>
        <begin position="78"/>
        <end position="89"/>
    </location>
</feature>
<evidence type="ECO:0000313" key="8">
    <source>
        <dbReference type="Proteomes" id="UP001519460"/>
    </source>
</evidence>
<proteinExistence type="predicted"/>
<sequence length="352" mass="40149">HKTSLQAPTAVSECMSSTSTSVSGQQHHNTPASTPQQPQQAGESGSTESPRLRLRVSDEFRWEEPPKSADTVDRQESSDDDTGSEDEDQMATNSSDMRKDFDKLLMSRPNDSMLWIEYMSEHLNAGDIDRARAVGEQALKTISFREEQDKMNVWIALLNLENLYGSKDQVTQTFHRALQVSDPLTLFRRVAAMYTASGKMEEAEHTYQAMVRKFKQTKQAWADFGLFLYKQGRLDAARNLLQRSLLSLERRDHVDMIAKFAQMEFGHGEPERGATMFEKIMAEFPRRSDIMSVFIDMVIKSGDPDRARELFERAVTNMKNAKFFFKKYLAFEEKYGTEGSVARVKDKIASCC</sequence>
<dbReference type="InterPro" id="IPR045209">
    <property type="entry name" value="Rrp5"/>
</dbReference>
<protein>
    <recommendedName>
        <fullName evidence="6">Pre-mRNA-splicing factor Syf1/CRNKL1-like C-terminal HAT-repeats domain-containing protein</fullName>
    </recommendedName>
</protein>
<feature type="domain" description="Pre-mRNA-splicing factor Syf1/CRNKL1-like C-terminal HAT-repeats" evidence="6">
    <location>
        <begin position="111"/>
        <end position="347"/>
    </location>
</feature>
<reference evidence="7 8" key="1">
    <citation type="journal article" date="2023" name="Sci. Data">
        <title>Genome assembly of the Korean intertidal mud-creeper Batillaria attramentaria.</title>
        <authorList>
            <person name="Patra A.K."/>
            <person name="Ho P.T."/>
            <person name="Jun S."/>
            <person name="Lee S.J."/>
            <person name="Kim Y."/>
            <person name="Won Y.J."/>
        </authorList>
    </citation>
    <scope>NUCLEOTIDE SEQUENCE [LARGE SCALE GENOMIC DNA]</scope>
    <source>
        <strain evidence="7">Wonlab-2016</strain>
    </source>
</reference>
<dbReference type="Proteomes" id="UP001519460">
    <property type="component" value="Unassembled WGS sequence"/>
</dbReference>
<dbReference type="PANTHER" id="PTHR23270:SF10">
    <property type="entry name" value="PROTEIN RRP5 HOMOLOG"/>
    <property type="match status" value="1"/>
</dbReference>
<dbReference type="AlphaFoldDB" id="A0ABD0M9R4"/>
<gene>
    <name evidence="7" type="ORF">BaRGS_00000125</name>
</gene>
<name>A0ABD0M9R4_9CAEN</name>
<evidence type="ECO:0000256" key="3">
    <source>
        <dbReference type="ARBA" id="ARBA00022737"/>
    </source>
</evidence>
<evidence type="ECO:0000256" key="5">
    <source>
        <dbReference type="SAM" id="MobiDB-lite"/>
    </source>
</evidence>
<dbReference type="InterPro" id="IPR003107">
    <property type="entry name" value="HAT"/>
</dbReference>
<organism evidence="7 8">
    <name type="scientific">Batillaria attramentaria</name>
    <dbReference type="NCBI Taxonomy" id="370345"/>
    <lineage>
        <taxon>Eukaryota</taxon>
        <taxon>Metazoa</taxon>
        <taxon>Spiralia</taxon>
        <taxon>Lophotrochozoa</taxon>
        <taxon>Mollusca</taxon>
        <taxon>Gastropoda</taxon>
        <taxon>Caenogastropoda</taxon>
        <taxon>Sorbeoconcha</taxon>
        <taxon>Cerithioidea</taxon>
        <taxon>Batillariidae</taxon>
        <taxon>Batillaria</taxon>
    </lineage>
</organism>
<evidence type="ECO:0000256" key="1">
    <source>
        <dbReference type="ARBA" id="ARBA00004123"/>
    </source>
</evidence>
<dbReference type="InterPro" id="IPR011990">
    <property type="entry name" value="TPR-like_helical_dom_sf"/>
</dbReference>
<dbReference type="PANTHER" id="PTHR23270">
    <property type="entry name" value="PROGRAMMED CELL DEATH PROTEIN 11 PRE-RRNA PROCESSING PROTEIN RRP5"/>
    <property type="match status" value="1"/>
</dbReference>
<dbReference type="Gene3D" id="1.25.40.10">
    <property type="entry name" value="Tetratricopeptide repeat domain"/>
    <property type="match status" value="1"/>
</dbReference>
<feature type="compositionally biased region" description="Basic and acidic residues" evidence="5">
    <location>
        <begin position="55"/>
        <end position="77"/>
    </location>
</feature>
<evidence type="ECO:0000259" key="6">
    <source>
        <dbReference type="Pfam" id="PF23231"/>
    </source>
</evidence>